<reference evidence="1 2" key="1">
    <citation type="journal article" date="2018" name="Microb. Genom.">
        <title>Expanding an expanded genome: long-read sequencing of Trypanosoma cruzi.</title>
        <authorList>
            <person name="Berna L."/>
            <person name="Rodriguez M."/>
            <person name="Chiribao M.L."/>
            <person name="Parodi-Talice A."/>
            <person name="Pita S."/>
            <person name="Rijo G."/>
            <person name="Alvarez-Valin F."/>
            <person name="Robello C."/>
        </authorList>
    </citation>
    <scope>NUCLEOTIDE SEQUENCE [LARGE SCALE GENOMIC DNA]</scope>
    <source>
        <strain evidence="1 2">Dm28c</strain>
    </source>
</reference>
<dbReference type="VEuPathDB" id="TriTrypDB:TcG_07094"/>
<dbReference type="EMBL" id="PRFA01000093">
    <property type="protein sequence ID" value="PWU87391.1"/>
    <property type="molecule type" value="Genomic_DNA"/>
</dbReference>
<dbReference type="VEuPathDB" id="TriTrypDB:Tc_MARK_7291"/>
<gene>
    <name evidence="1" type="ORF">C4B63_93g66</name>
</gene>
<proteinExistence type="predicted"/>
<dbReference type="VEuPathDB" id="TriTrypDB:BCY84_05291"/>
<dbReference type="VEuPathDB" id="TriTrypDB:TcCL_NonESM07441"/>
<dbReference type="VEuPathDB" id="TriTrypDB:C4B63_93g66"/>
<accession>A0A2V2UTQ0</accession>
<dbReference type="VEuPathDB" id="TriTrypDB:TCSYLVIO_008412"/>
<sequence>MSLVMRALFSSTLACRGGGFSNSIVRRLLLSEASMRSAFRRTCAAEGLGVHEGVAEDVLASAIVDPGMLSLEDAKAQLRSSPAFRIDAGVVYMATEGDCMRSQVESMLLKVATKIPLSGVSGSQLQAILEDEVPHFQPSLVGALSFKDAIQSYPHIFLVESDPTGKWKVKSATSAPPDAPTGKRGPLGIVDFCRRRALMGHHGAYTPLRLAMQKTGITEKDVLKQLVTNAEVSNVLQVKLSVRLRPKRLPTNAFCFIDGDEIGPNVVESMGNGLTLSSKSTYVVARHPIFPKHSNNDIIVPEDMPTYAVLESKARELILRQTVILQDVIYMCSSSQFTLYAEHVAKMNVFPDADVYVCCPSRVKLVAEKQHVPP</sequence>
<protein>
    <submittedName>
        <fullName evidence="1">Uncharacterized protein</fullName>
    </submittedName>
</protein>
<evidence type="ECO:0000313" key="1">
    <source>
        <dbReference type="EMBL" id="PWU87391.1"/>
    </source>
</evidence>
<evidence type="ECO:0000313" key="2">
    <source>
        <dbReference type="Proteomes" id="UP000246121"/>
    </source>
</evidence>
<dbReference type="VEuPathDB" id="TriTrypDB:TcBrA4_0026440"/>
<name>A0A2V2UTQ0_TRYCR</name>
<dbReference type="AlphaFoldDB" id="A0A2V2UTQ0"/>
<dbReference type="VEuPathDB" id="TriTrypDB:C3747_102g39"/>
<dbReference type="VEuPathDB" id="TriTrypDB:TCDM_08132"/>
<dbReference type="VEuPathDB" id="TriTrypDB:TcCLB.506975.20"/>
<organism evidence="1 2">
    <name type="scientific">Trypanosoma cruzi</name>
    <dbReference type="NCBI Taxonomy" id="5693"/>
    <lineage>
        <taxon>Eukaryota</taxon>
        <taxon>Discoba</taxon>
        <taxon>Euglenozoa</taxon>
        <taxon>Kinetoplastea</taxon>
        <taxon>Metakinetoplastina</taxon>
        <taxon>Trypanosomatida</taxon>
        <taxon>Trypanosomatidae</taxon>
        <taxon>Trypanosoma</taxon>
        <taxon>Schizotrypanum</taxon>
    </lineage>
</organism>
<dbReference type="VEuPathDB" id="TriTrypDB:TcCLB.506363.100"/>
<dbReference type="VEuPathDB" id="TriTrypDB:ECC02_005124"/>
<dbReference type="CDD" id="cd23743">
    <property type="entry name" value="RESC18"/>
    <property type="match status" value="1"/>
</dbReference>
<dbReference type="Proteomes" id="UP000246121">
    <property type="component" value="Unassembled WGS sequence"/>
</dbReference>
<comment type="caution">
    <text evidence="1">The sequence shown here is derived from an EMBL/GenBank/DDBJ whole genome shotgun (WGS) entry which is preliminary data.</text>
</comment>